<keyword evidence="5" id="KW-0472">Membrane</keyword>
<protein>
    <recommendedName>
        <fullName evidence="8">Fun14 family protein</fullName>
    </recommendedName>
</protein>
<accession>A0AAE0HV34</accession>
<dbReference type="GO" id="GO:0016020">
    <property type="term" value="C:membrane"/>
    <property type="evidence" value="ECO:0007669"/>
    <property type="project" value="UniProtKB-SubCell"/>
</dbReference>
<dbReference type="Proteomes" id="UP001283341">
    <property type="component" value="Unassembled WGS sequence"/>
</dbReference>
<evidence type="ECO:0000256" key="3">
    <source>
        <dbReference type="ARBA" id="ARBA00022692"/>
    </source>
</evidence>
<gene>
    <name evidence="6" type="ORF">B0H66DRAFT_594342</name>
</gene>
<evidence type="ECO:0000256" key="4">
    <source>
        <dbReference type="ARBA" id="ARBA00022989"/>
    </source>
</evidence>
<dbReference type="EMBL" id="JAUEDM010000007">
    <property type="protein sequence ID" value="KAK3313450.1"/>
    <property type="molecule type" value="Genomic_DNA"/>
</dbReference>
<name>A0AAE0HV34_9PEZI</name>
<proteinExistence type="inferred from homology"/>
<evidence type="ECO:0008006" key="8">
    <source>
        <dbReference type="Google" id="ProtNLM"/>
    </source>
</evidence>
<organism evidence="6 7">
    <name type="scientific">Apodospora peruviana</name>
    <dbReference type="NCBI Taxonomy" id="516989"/>
    <lineage>
        <taxon>Eukaryota</taxon>
        <taxon>Fungi</taxon>
        <taxon>Dikarya</taxon>
        <taxon>Ascomycota</taxon>
        <taxon>Pezizomycotina</taxon>
        <taxon>Sordariomycetes</taxon>
        <taxon>Sordariomycetidae</taxon>
        <taxon>Sordariales</taxon>
        <taxon>Lasiosphaeriaceae</taxon>
        <taxon>Apodospora</taxon>
    </lineage>
</organism>
<sequence length="153" mass="16545">MATIPLYRAALRRSAVPLSLSAGLGLAMASRQQPMRFDAVYSAPAPAAGRQYSQEPKRKDMLDPEVVKQLSGGSLSGFVAGLLVSVFSKSLVLLIGTSIVLSQVAKRYGIDIVRTLRVRKYLESSRILAALQNKTAFKLSFGLTFALSAFMSF</sequence>
<reference evidence="6" key="1">
    <citation type="journal article" date="2023" name="Mol. Phylogenet. Evol.">
        <title>Genome-scale phylogeny and comparative genomics of the fungal order Sordariales.</title>
        <authorList>
            <person name="Hensen N."/>
            <person name="Bonometti L."/>
            <person name="Westerberg I."/>
            <person name="Brannstrom I.O."/>
            <person name="Guillou S."/>
            <person name="Cros-Aarteil S."/>
            <person name="Calhoun S."/>
            <person name="Haridas S."/>
            <person name="Kuo A."/>
            <person name="Mondo S."/>
            <person name="Pangilinan J."/>
            <person name="Riley R."/>
            <person name="LaButti K."/>
            <person name="Andreopoulos B."/>
            <person name="Lipzen A."/>
            <person name="Chen C."/>
            <person name="Yan M."/>
            <person name="Daum C."/>
            <person name="Ng V."/>
            <person name="Clum A."/>
            <person name="Steindorff A."/>
            <person name="Ohm R.A."/>
            <person name="Martin F."/>
            <person name="Silar P."/>
            <person name="Natvig D.O."/>
            <person name="Lalanne C."/>
            <person name="Gautier V."/>
            <person name="Ament-Velasquez S.L."/>
            <person name="Kruys A."/>
            <person name="Hutchinson M.I."/>
            <person name="Powell A.J."/>
            <person name="Barry K."/>
            <person name="Miller A.N."/>
            <person name="Grigoriev I.V."/>
            <person name="Debuchy R."/>
            <person name="Gladieux P."/>
            <person name="Hiltunen Thoren M."/>
            <person name="Johannesson H."/>
        </authorList>
    </citation>
    <scope>NUCLEOTIDE SEQUENCE</scope>
    <source>
        <strain evidence="6">CBS 118394</strain>
    </source>
</reference>
<dbReference type="AlphaFoldDB" id="A0AAE0HV34"/>
<comment type="caution">
    <text evidence="6">The sequence shown here is derived from an EMBL/GenBank/DDBJ whole genome shotgun (WGS) entry which is preliminary data.</text>
</comment>
<comment type="subcellular location">
    <subcellularLocation>
        <location evidence="1">Membrane</location>
    </subcellularLocation>
</comment>
<reference evidence="6" key="2">
    <citation type="submission" date="2023-06" db="EMBL/GenBank/DDBJ databases">
        <authorList>
            <consortium name="Lawrence Berkeley National Laboratory"/>
            <person name="Haridas S."/>
            <person name="Hensen N."/>
            <person name="Bonometti L."/>
            <person name="Westerberg I."/>
            <person name="Brannstrom I.O."/>
            <person name="Guillou S."/>
            <person name="Cros-Aarteil S."/>
            <person name="Calhoun S."/>
            <person name="Kuo A."/>
            <person name="Mondo S."/>
            <person name="Pangilinan J."/>
            <person name="Riley R."/>
            <person name="Labutti K."/>
            <person name="Andreopoulos B."/>
            <person name="Lipzen A."/>
            <person name="Chen C."/>
            <person name="Yanf M."/>
            <person name="Daum C."/>
            <person name="Ng V."/>
            <person name="Clum A."/>
            <person name="Steindorff A."/>
            <person name="Ohm R."/>
            <person name="Martin F."/>
            <person name="Silar P."/>
            <person name="Natvig D."/>
            <person name="Lalanne C."/>
            <person name="Gautier V."/>
            <person name="Ament-Velasquez S.L."/>
            <person name="Kruys A."/>
            <person name="Hutchinson M.I."/>
            <person name="Powell A.J."/>
            <person name="Barry K."/>
            <person name="Miller A.N."/>
            <person name="Grigoriev I.V."/>
            <person name="Debuchy R."/>
            <person name="Gladieux P."/>
            <person name="Thoren M.H."/>
            <person name="Johannesson H."/>
        </authorList>
    </citation>
    <scope>NUCLEOTIDE SEQUENCE</scope>
    <source>
        <strain evidence="6">CBS 118394</strain>
    </source>
</reference>
<keyword evidence="3" id="KW-0812">Transmembrane</keyword>
<evidence type="ECO:0000256" key="2">
    <source>
        <dbReference type="ARBA" id="ARBA00009160"/>
    </source>
</evidence>
<dbReference type="Pfam" id="PF04930">
    <property type="entry name" value="FUN14"/>
    <property type="match status" value="1"/>
</dbReference>
<evidence type="ECO:0000313" key="7">
    <source>
        <dbReference type="Proteomes" id="UP001283341"/>
    </source>
</evidence>
<comment type="similarity">
    <text evidence="2">Belongs to the FUN14 family.</text>
</comment>
<keyword evidence="7" id="KW-1185">Reference proteome</keyword>
<evidence type="ECO:0000256" key="1">
    <source>
        <dbReference type="ARBA" id="ARBA00004370"/>
    </source>
</evidence>
<evidence type="ECO:0000313" key="6">
    <source>
        <dbReference type="EMBL" id="KAK3313450.1"/>
    </source>
</evidence>
<keyword evidence="4" id="KW-1133">Transmembrane helix</keyword>
<dbReference type="InterPro" id="IPR007014">
    <property type="entry name" value="FUN14"/>
</dbReference>
<evidence type="ECO:0000256" key="5">
    <source>
        <dbReference type="ARBA" id="ARBA00023136"/>
    </source>
</evidence>